<evidence type="ECO:0000259" key="4">
    <source>
        <dbReference type="PROSITE" id="PS50893"/>
    </source>
</evidence>
<dbReference type="FunFam" id="3.40.50.300:FF:000032">
    <property type="entry name" value="Export ABC transporter ATP-binding protein"/>
    <property type="match status" value="1"/>
</dbReference>
<proteinExistence type="predicted"/>
<keyword evidence="6" id="KW-1185">Reference proteome</keyword>
<evidence type="ECO:0000313" key="5">
    <source>
        <dbReference type="EMBL" id="MXR20393.1"/>
    </source>
</evidence>
<evidence type="ECO:0000256" key="3">
    <source>
        <dbReference type="ARBA" id="ARBA00022840"/>
    </source>
</evidence>
<protein>
    <submittedName>
        <fullName evidence="5">ATP-binding cassette domain-containing protein</fullName>
    </submittedName>
</protein>
<sequence>MSDATDAVVLEGVSKTYQLGDQPVAALGGVSMRLPRGSYTAVMGPSGSGKSTLMNLVGCLDTPTSGRVVVDGQDVAALSDRERTRLRGREIGFVFQTFNLMPRLTAAENVALPMVFQGVSAAERELRARQLLDRVGLAERANHRPRELSGGQRQRVAIARALANDPALLLADEPTGNLDSATGRAIMSQFADLHRAGNTVLVVTHERPIAEHADRIVHLLDGELERVETIDEPRRPHAGDTQ</sequence>
<dbReference type="SUPFAM" id="SSF52540">
    <property type="entry name" value="P-loop containing nucleoside triphosphate hydrolases"/>
    <property type="match status" value="1"/>
</dbReference>
<dbReference type="InterPro" id="IPR003593">
    <property type="entry name" value="AAA+_ATPase"/>
</dbReference>
<dbReference type="PROSITE" id="PS00211">
    <property type="entry name" value="ABC_TRANSPORTER_1"/>
    <property type="match status" value="1"/>
</dbReference>
<evidence type="ECO:0000313" key="6">
    <source>
        <dbReference type="Proteomes" id="UP000471521"/>
    </source>
</evidence>
<dbReference type="GO" id="GO:0005524">
    <property type="term" value="F:ATP binding"/>
    <property type="evidence" value="ECO:0007669"/>
    <property type="project" value="UniProtKB-KW"/>
</dbReference>
<dbReference type="RefSeq" id="WP_159525942.1">
    <property type="nucleotide sequence ID" value="NZ_WUUU01000040.1"/>
</dbReference>
<dbReference type="SMART" id="SM00382">
    <property type="entry name" value="AAA"/>
    <property type="match status" value="1"/>
</dbReference>
<keyword evidence="2" id="KW-0547">Nucleotide-binding</keyword>
<keyword evidence="1" id="KW-0813">Transport</keyword>
<dbReference type="Pfam" id="PF00005">
    <property type="entry name" value="ABC_tran"/>
    <property type="match status" value="1"/>
</dbReference>
<dbReference type="PANTHER" id="PTHR24220:SF86">
    <property type="entry name" value="ABC TRANSPORTER ABCH.1"/>
    <property type="match status" value="1"/>
</dbReference>
<dbReference type="Proteomes" id="UP000471521">
    <property type="component" value="Unassembled WGS sequence"/>
</dbReference>
<keyword evidence="3 5" id="KW-0067">ATP-binding</keyword>
<dbReference type="InterPro" id="IPR027417">
    <property type="entry name" value="P-loop_NTPase"/>
</dbReference>
<dbReference type="EMBL" id="WUUU01000040">
    <property type="protein sequence ID" value="MXR20393.1"/>
    <property type="molecule type" value="Genomic_DNA"/>
</dbReference>
<dbReference type="Gene3D" id="3.40.50.300">
    <property type="entry name" value="P-loop containing nucleotide triphosphate hydrolases"/>
    <property type="match status" value="1"/>
</dbReference>
<dbReference type="InterPro" id="IPR015854">
    <property type="entry name" value="ABC_transpr_LolD-like"/>
</dbReference>
<dbReference type="InterPro" id="IPR017911">
    <property type="entry name" value="MacB-like_ATP-bd"/>
</dbReference>
<dbReference type="AlphaFoldDB" id="A0A6B0SLL5"/>
<evidence type="ECO:0000256" key="2">
    <source>
        <dbReference type="ARBA" id="ARBA00022741"/>
    </source>
</evidence>
<dbReference type="PANTHER" id="PTHR24220">
    <property type="entry name" value="IMPORT ATP-BINDING PROTEIN"/>
    <property type="match status" value="1"/>
</dbReference>
<dbReference type="InterPro" id="IPR003439">
    <property type="entry name" value="ABC_transporter-like_ATP-bd"/>
</dbReference>
<dbReference type="OrthoDB" id="302885at2157"/>
<dbReference type="GO" id="GO:0098796">
    <property type="term" value="C:membrane protein complex"/>
    <property type="evidence" value="ECO:0007669"/>
    <property type="project" value="UniProtKB-ARBA"/>
</dbReference>
<reference evidence="5 6" key="1">
    <citation type="submission" date="2019-12" db="EMBL/GenBank/DDBJ databases">
        <title>Isolation and characterization of three novel carbon monoxide-oxidizing members of Halobacteria from salione crusts and soils.</title>
        <authorList>
            <person name="Myers M.R."/>
            <person name="King G.M."/>
        </authorList>
    </citation>
    <scope>NUCLEOTIDE SEQUENCE [LARGE SCALE GENOMIC DNA]</scope>
    <source>
        <strain evidence="5 6">PCN9</strain>
    </source>
</reference>
<dbReference type="CDD" id="cd03255">
    <property type="entry name" value="ABC_MJ0796_LolCDE_FtsE"/>
    <property type="match status" value="1"/>
</dbReference>
<dbReference type="GO" id="GO:0022857">
    <property type="term" value="F:transmembrane transporter activity"/>
    <property type="evidence" value="ECO:0007669"/>
    <property type="project" value="TreeGrafter"/>
</dbReference>
<comment type="caution">
    <text evidence="5">The sequence shown here is derived from an EMBL/GenBank/DDBJ whole genome shotgun (WGS) entry which is preliminary data.</text>
</comment>
<dbReference type="InterPro" id="IPR017871">
    <property type="entry name" value="ABC_transporter-like_CS"/>
</dbReference>
<feature type="domain" description="ABC transporter" evidence="4">
    <location>
        <begin position="8"/>
        <end position="242"/>
    </location>
</feature>
<dbReference type="PROSITE" id="PS50893">
    <property type="entry name" value="ABC_TRANSPORTER_2"/>
    <property type="match status" value="1"/>
</dbReference>
<gene>
    <name evidence="5" type="ORF">GRX66_07155</name>
</gene>
<evidence type="ECO:0000256" key="1">
    <source>
        <dbReference type="ARBA" id="ARBA00022448"/>
    </source>
</evidence>
<dbReference type="GO" id="GO:0005886">
    <property type="term" value="C:plasma membrane"/>
    <property type="evidence" value="ECO:0007669"/>
    <property type="project" value="TreeGrafter"/>
</dbReference>
<name>A0A6B0SLL5_9EURY</name>
<accession>A0A6B0SLL5</accession>
<dbReference type="GO" id="GO:0016887">
    <property type="term" value="F:ATP hydrolysis activity"/>
    <property type="evidence" value="ECO:0007669"/>
    <property type="project" value="InterPro"/>
</dbReference>
<organism evidence="5 6">
    <name type="scientific">Halobacterium bonnevillei</name>
    <dbReference type="NCBI Taxonomy" id="2692200"/>
    <lineage>
        <taxon>Archaea</taxon>
        <taxon>Methanobacteriati</taxon>
        <taxon>Methanobacteriota</taxon>
        <taxon>Stenosarchaea group</taxon>
        <taxon>Halobacteria</taxon>
        <taxon>Halobacteriales</taxon>
        <taxon>Halobacteriaceae</taxon>
        <taxon>Halobacterium</taxon>
    </lineage>
</organism>